<keyword evidence="2" id="KW-0472">Membrane</keyword>
<sequence>MAATSSAAASCAGSAPSAAGRSGRCAADFAAAPGPRAEAASAPSRPVLAASGLLRAEAAWARLSCKAPDGPLSALSLFALSLLAVPVLAAPILAFSVLAASILSALMASLRAEAVSSRRDAGRAGAAGRCCAASRLNRAVPSAPRAADEAGRRVCLKNASARSARETTMPSLSFAAEAAGDQSKPRTICR</sequence>
<reference evidence="4" key="1">
    <citation type="submission" date="2017-10" db="EMBL/GenBank/DDBJ databases">
        <authorList>
            <person name="Regsiter A."/>
            <person name="William W."/>
        </authorList>
    </citation>
    <scope>NUCLEOTIDE SEQUENCE [LARGE SCALE GENOMIC DNA]</scope>
</reference>
<organism evidence="3 4">
    <name type="scientific">Methylorubrum extorquens</name>
    <name type="common">Methylobacterium dichloromethanicum</name>
    <name type="synonym">Methylobacterium extorquens</name>
    <dbReference type="NCBI Taxonomy" id="408"/>
    <lineage>
        <taxon>Bacteria</taxon>
        <taxon>Pseudomonadati</taxon>
        <taxon>Pseudomonadota</taxon>
        <taxon>Alphaproteobacteria</taxon>
        <taxon>Hyphomicrobiales</taxon>
        <taxon>Methylobacteriaceae</taxon>
        <taxon>Methylorubrum</taxon>
    </lineage>
</organism>
<feature type="transmembrane region" description="Helical" evidence="2">
    <location>
        <begin position="77"/>
        <end position="110"/>
    </location>
</feature>
<evidence type="ECO:0000256" key="2">
    <source>
        <dbReference type="SAM" id="Phobius"/>
    </source>
</evidence>
<accession>A0A2N9AKS4</accession>
<evidence type="ECO:0000313" key="4">
    <source>
        <dbReference type="Proteomes" id="UP000233769"/>
    </source>
</evidence>
<evidence type="ECO:0000313" key="3">
    <source>
        <dbReference type="EMBL" id="SOR27967.1"/>
    </source>
</evidence>
<gene>
    <name evidence="3" type="ORF">TK0001_1364</name>
</gene>
<name>A0A2N9AKS4_METEX</name>
<evidence type="ECO:0000256" key="1">
    <source>
        <dbReference type="SAM" id="MobiDB-lite"/>
    </source>
</evidence>
<feature type="region of interest" description="Disordered" evidence="1">
    <location>
        <begin position="1"/>
        <end position="23"/>
    </location>
</feature>
<dbReference type="AlphaFoldDB" id="A0A2N9AKS4"/>
<protein>
    <submittedName>
        <fullName evidence="3">Uncharacterized protein</fullName>
    </submittedName>
</protein>
<dbReference type="EMBL" id="LT962688">
    <property type="protein sequence ID" value="SOR27967.1"/>
    <property type="molecule type" value="Genomic_DNA"/>
</dbReference>
<keyword evidence="2" id="KW-1133">Transmembrane helix</keyword>
<dbReference type="Proteomes" id="UP000233769">
    <property type="component" value="Chromosome tk0001"/>
</dbReference>
<proteinExistence type="predicted"/>
<keyword evidence="2" id="KW-0812">Transmembrane</keyword>